<accession>A0A0L8G0Q2</accession>
<dbReference type="EMBL" id="KQ424685">
    <property type="protein sequence ID" value="KOF70587.1"/>
    <property type="molecule type" value="Genomic_DNA"/>
</dbReference>
<dbReference type="AlphaFoldDB" id="A0A0L8G0Q2"/>
<evidence type="ECO:0000313" key="1">
    <source>
        <dbReference type="EMBL" id="KOF70587.1"/>
    </source>
</evidence>
<proteinExistence type="predicted"/>
<protein>
    <submittedName>
        <fullName evidence="1">Uncharacterized protein</fullName>
    </submittedName>
</protein>
<name>A0A0L8G0Q2_OCTBM</name>
<gene>
    <name evidence="1" type="ORF">OCBIM_22002551mg</name>
</gene>
<sequence length="69" mass="8273">MYFCMPRKVLYFIKSSACKPHDNTFLSQCVLLNALLYLYIEKRFRHKVDRDKDHLQYVFLCGQIKGVLL</sequence>
<organism evidence="1">
    <name type="scientific">Octopus bimaculoides</name>
    <name type="common">California two-spotted octopus</name>
    <dbReference type="NCBI Taxonomy" id="37653"/>
    <lineage>
        <taxon>Eukaryota</taxon>
        <taxon>Metazoa</taxon>
        <taxon>Spiralia</taxon>
        <taxon>Lophotrochozoa</taxon>
        <taxon>Mollusca</taxon>
        <taxon>Cephalopoda</taxon>
        <taxon>Coleoidea</taxon>
        <taxon>Octopodiformes</taxon>
        <taxon>Octopoda</taxon>
        <taxon>Incirrata</taxon>
        <taxon>Octopodidae</taxon>
        <taxon>Octopus</taxon>
    </lineage>
</organism>
<reference evidence="1" key="1">
    <citation type="submission" date="2015-07" db="EMBL/GenBank/DDBJ databases">
        <title>MeaNS - Measles Nucleotide Surveillance Program.</title>
        <authorList>
            <person name="Tran T."/>
            <person name="Druce J."/>
        </authorList>
    </citation>
    <scope>NUCLEOTIDE SEQUENCE</scope>
    <source>
        <strain evidence="1">UCB-OBI-ISO-001</strain>
        <tissue evidence="1">Gonad</tissue>
    </source>
</reference>